<comment type="caution">
    <text evidence="2">The sequence shown here is derived from an EMBL/GenBank/DDBJ whole genome shotgun (WGS) entry which is preliminary data.</text>
</comment>
<keyword evidence="1" id="KW-0472">Membrane</keyword>
<accession>A0ABV7X5X1</accession>
<organism evidence="2 3">
    <name type="scientific">Sphingoaurantiacus capsulatus</name>
    <dbReference type="NCBI Taxonomy" id="1771310"/>
    <lineage>
        <taxon>Bacteria</taxon>
        <taxon>Pseudomonadati</taxon>
        <taxon>Pseudomonadota</taxon>
        <taxon>Alphaproteobacteria</taxon>
        <taxon>Sphingomonadales</taxon>
        <taxon>Sphingosinicellaceae</taxon>
        <taxon>Sphingoaurantiacus</taxon>
    </lineage>
</organism>
<evidence type="ECO:0000313" key="2">
    <source>
        <dbReference type="EMBL" id="MFC3711336.1"/>
    </source>
</evidence>
<dbReference type="RefSeq" id="WP_380856044.1">
    <property type="nucleotide sequence ID" value="NZ_JBHRXV010000001.1"/>
</dbReference>
<name>A0ABV7X5X1_9SPHN</name>
<keyword evidence="1" id="KW-1133">Transmembrane helix</keyword>
<dbReference type="Proteomes" id="UP001595615">
    <property type="component" value="Unassembled WGS sequence"/>
</dbReference>
<keyword evidence="3" id="KW-1185">Reference proteome</keyword>
<evidence type="ECO:0000256" key="1">
    <source>
        <dbReference type="SAM" id="Phobius"/>
    </source>
</evidence>
<proteinExistence type="predicted"/>
<gene>
    <name evidence="2" type="ORF">ACFOMD_02060</name>
</gene>
<keyword evidence="1" id="KW-0812">Transmembrane</keyword>
<reference evidence="3" key="1">
    <citation type="journal article" date="2019" name="Int. J. Syst. Evol. Microbiol.">
        <title>The Global Catalogue of Microorganisms (GCM) 10K type strain sequencing project: providing services to taxonomists for standard genome sequencing and annotation.</title>
        <authorList>
            <consortium name="The Broad Institute Genomics Platform"/>
            <consortium name="The Broad Institute Genome Sequencing Center for Infectious Disease"/>
            <person name="Wu L."/>
            <person name="Ma J."/>
        </authorList>
    </citation>
    <scope>NUCLEOTIDE SEQUENCE [LARGE SCALE GENOMIC DNA]</scope>
    <source>
        <strain evidence="3">KCTC 42644</strain>
    </source>
</reference>
<protein>
    <submittedName>
        <fullName evidence="2">Uncharacterized protein</fullName>
    </submittedName>
</protein>
<feature type="transmembrane region" description="Helical" evidence="1">
    <location>
        <begin position="6"/>
        <end position="29"/>
    </location>
</feature>
<dbReference type="EMBL" id="JBHRXV010000001">
    <property type="protein sequence ID" value="MFC3711336.1"/>
    <property type="molecule type" value="Genomic_DNA"/>
</dbReference>
<sequence length="43" mass="4707">MPQDVTAFIIVGIAALLGAAVLVLTKIASARLRQPRAYRDRNR</sequence>
<evidence type="ECO:0000313" key="3">
    <source>
        <dbReference type="Proteomes" id="UP001595615"/>
    </source>
</evidence>